<keyword evidence="1" id="KW-0472">Membrane</keyword>
<proteinExistence type="predicted"/>
<reference evidence="3 4" key="1">
    <citation type="submission" date="2021-10" db="EMBL/GenBank/DDBJ databases">
        <authorList>
            <person name="Grouzdev D.S."/>
            <person name="Pantiukh K.S."/>
            <person name="Krutkina M.S."/>
        </authorList>
    </citation>
    <scope>NUCLEOTIDE SEQUENCE [LARGE SCALE GENOMIC DNA]</scope>
    <source>
        <strain evidence="3 4">Z-7514</strain>
    </source>
</reference>
<feature type="domain" description="Inner membrane component" evidence="2">
    <location>
        <begin position="4"/>
        <end position="54"/>
    </location>
</feature>
<dbReference type="EMBL" id="JAJFAT010000006">
    <property type="protein sequence ID" value="MCC3144790.1"/>
    <property type="molecule type" value="Genomic_DNA"/>
</dbReference>
<keyword evidence="1" id="KW-1133">Transmembrane helix</keyword>
<dbReference type="InterPro" id="IPR052937">
    <property type="entry name" value="Inner_membrane_protein"/>
</dbReference>
<dbReference type="GO" id="GO:0005886">
    <property type="term" value="C:plasma membrane"/>
    <property type="evidence" value="ECO:0007669"/>
    <property type="project" value="TreeGrafter"/>
</dbReference>
<evidence type="ECO:0000256" key="1">
    <source>
        <dbReference type="SAM" id="Phobius"/>
    </source>
</evidence>
<protein>
    <submittedName>
        <fullName evidence="3">YccF domain-containing protein</fullName>
    </submittedName>
</protein>
<feature type="transmembrane region" description="Helical" evidence="1">
    <location>
        <begin position="6"/>
        <end position="37"/>
    </location>
</feature>
<accession>A0AAW4WUL7</accession>
<evidence type="ECO:0000313" key="3">
    <source>
        <dbReference type="EMBL" id="MCC3144790.1"/>
    </source>
</evidence>
<keyword evidence="1" id="KW-0812">Transmembrane</keyword>
<keyword evidence="4" id="KW-1185">Reference proteome</keyword>
<dbReference type="InterPro" id="IPR005185">
    <property type="entry name" value="YccF"/>
</dbReference>
<feature type="transmembrane region" description="Helical" evidence="1">
    <location>
        <begin position="70"/>
        <end position="101"/>
    </location>
</feature>
<dbReference type="Pfam" id="PF03733">
    <property type="entry name" value="YccF"/>
    <property type="match status" value="2"/>
</dbReference>
<gene>
    <name evidence="3" type="ORF">LJ207_05535</name>
</gene>
<name>A0AAW4WUL7_9FIRM</name>
<dbReference type="PANTHER" id="PTHR42903:SF1">
    <property type="entry name" value="INNER MEMBRANE PROTEIN YCCF"/>
    <property type="match status" value="1"/>
</dbReference>
<evidence type="ECO:0000313" key="4">
    <source>
        <dbReference type="Proteomes" id="UP001199296"/>
    </source>
</evidence>
<dbReference type="PIRSF" id="PIRSF028777">
    <property type="entry name" value="UCP028777"/>
    <property type="match status" value="1"/>
</dbReference>
<feature type="domain" description="Inner membrane component" evidence="2">
    <location>
        <begin position="67"/>
        <end position="117"/>
    </location>
</feature>
<dbReference type="InterPro" id="IPR031308">
    <property type="entry name" value="UCP028777"/>
</dbReference>
<dbReference type="NCBIfam" id="NF008740">
    <property type="entry name" value="PRK11770.1-2"/>
    <property type="match status" value="1"/>
</dbReference>
<dbReference type="AlphaFoldDB" id="A0AAW4WUL7"/>
<sequence>MTLLGNIIWFIFGGFIEAVLWVFFGIIWSITIIGIPVGKQCFKMAKMQIAPFGKEVVEKKRSSLGMIANIIWIIFFGWELALVNLISALIFAVTIIGIPFAKQSLKLAYLSLMPFGKDIVKSEKR</sequence>
<dbReference type="RefSeq" id="WP_229344899.1">
    <property type="nucleotide sequence ID" value="NZ_JAJFAT010000006.1"/>
</dbReference>
<dbReference type="PANTHER" id="PTHR42903">
    <property type="entry name" value="INNER MEMBRANE PROTEIN YCCF"/>
    <property type="match status" value="1"/>
</dbReference>
<dbReference type="Proteomes" id="UP001199296">
    <property type="component" value="Unassembled WGS sequence"/>
</dbReference>
<comment type="caution">
    <text evidence="3">The sequence shown here is derived from an EMBL/GenBank/DDBJ whole genome shotgun (WGS) entry which is preliminary data.</text>
</comment>
<evidence type="ECO:0000259" key="2">
    <source>
        <dbReference type="Pfam" id="PF03733"/>
    </source>
</evidence>
<organism evidence="3 4">
    <name type="scientific">Halanaerobium polyolivorans</name>
    <dbReference type="NCBI Taxonomy" id="2886943"/>
    <lineage>
        <taxon>Bacteria</taxon>
        <taxon>Bacillati</taxon>
        <taxon>Bacillota</taxon>
        <taxon>Clostridia</taxon>
        <taxon>Halanaerobiales</taxon>
        <taxon>Halanaerobiaceae</taxon>
        <taxon>Halanaerobium</taxon>
    </lineage>
</organism>